<gene>
    <name evidence="1" type="ORF">MNBD_ACTINO01-1759</name>
</gene>
<organism evidence="1">
    <name type="scientific">hydrothermal vent metagenome</name>
    <dbReference type="NCBI Taxonomy" id="652676"/>
    <lineage>
        <taxon>unclassified sequences</taxon>
        <taxon>metagenomes</taxon>
        <taxon>ecological metagenomes</taxon>
    </lineage>
</organism>
<dbReference type="PROSITE" id="PS51257">
    <property type="entry name" value="PROKAR_LIPOPROTEIN"/>
    <property type="match status" value="1"/>
</dbReference>
<evidence type="ECO:0000313" key="1">
    <source>
        <dbReference type="EMBL" id="VAV97550.1"/>
    </source>
</evidence>
<dbReference type="AlphaFoldDB" id="A0A3B0RVP9"/>
<dbReference type="EMBL" id="UOEI01000211">
    <property type="protein sequence ID" value="VAV97550.1"/>
    <property type="molecule type" value="Genomic_DNA"/>
</dbReference>
<reference evidence="1" key="1">
    <citation type="submission" date="2018-06" db="EMBL/GenBank/DDBJ databases">
        <authorList>
            <person name="Zhirakovskaya E."/>
        </authorList>
    </citation>
    <scope>NUCLEOTIDE SEQUENCE</scope>
</reference>
<sequence length="180" mass="18981">MKKLALIVTLSLVVAACGGTDDAANSIAEKIVEQASGNSVDISTDDGGLTMSVEGEDGTETVSFNEDLPEGFPFPVPDTYELGGAFTYESDAGTSYSVVIQVSADEFDALKEMYQSWMDSEGFTVDTTEMGSGNEKFALISGERDDVSAGVSMSLEAVSNDDAGNVTYATMITLSWDLQT</sequence>
<protein>
    <submittedName>
        <fullName evidence="1">Uncharacterized protein</fullName>
    </submittedName>
</protein>
<name>A0A3B0RVP9_9ZZZZ</name>
<accession>A0A3B0RVP9</accession>
<proteinExistence type="predicted"/>